<sequence length="153" mass="17225">MKASDVALRFVLTALQSLRKSLWFVSRPKTFGAHAIALTAEGKIILVKLRYARGWGLPGGGRSEDEPAVDAALRELREEIGMISHGEVRPAADFHESTDFKRDTAQVIVVRHVVYRPRWNLEVERVCEADLDSLPPDLSPIGRRWIETIRPSL</sequence>
<protein>
    <submittedName>
        <fullName evidence="4">NUDIX domain-containing protein</fullName>
    </submittedName>
</protein>
<organism evidence="4 5">
    <name type="scientific">Sphingomonas anseongensis</name>
    <dbReference type="NCBI Taxonomy" id="2908207"/>
    <lineage>
        <taxon>Bacteria</taxon>
        <taxon>Pseudomonadati</taxon>
        <taxon>Pseudomonadota</taxon>
        <taxon>Alphaproteobacteria</taxon>
        <taxon>Sphingomonadales</taxon>
        <taxon>Sphingomonadaceae</taxon>
        <taxon>Sphingomonas</taxon>
    </lineage>
</organism>
<dbReference type="PROSITE" id="PS00893">
    <property type="entry name" value="NUDIX_BOX"/>
    <property type="match status" value="1"/>
</dbReference>
<comment type="caution">
    <text evidence="4">The sequence shown here is derived from an EMBL/GenBank/DDBJ whole genome shotgun (WGS) entry which is preliminary data.</text>
</comment>
<comment type="cofactor">
    <cofactor evidence="1">
        <name>Mg(2+)</name>
        <dbReference type="ChEBI" id="CHEBI:18420"/>
    </cofactor>
</comment>
<keyword evidence="5" id="KW-1185">Reference proteome</keyword>
<accession>A0ABT0RCR8</accession>
<name>A0ABT0RCR8_9SPHN</name>
<dbReference type="RefSeq" id="WP_249866842.1">
    <property type="nucleotide sequence ID" value="NZ_JAMGBC010000001.1"/>
</dbReference>
<proteinExistence type="predicted"/>
<evidence type="ECO:0000256" key="1">
    <source>
        <dbReference type="ARBA" id="ARBA00001946"/>
    </source>
</evidence>
<evidence type="ECO:0000313" key="4">
    <source>
        <dbReference type="EMBL" id="MCL6677855.1"/>
    </source>
</evidence>
<evidence type="ECO:0000256" key="2">
    <source>
        <dbReference type="ARBA" id="ARBA00022801"/>
    </source>
</evidence>
<dbReference type="PROSITE" id="PS51462">
    <property type="entry name" value="NUDIX"/>
    <property type="match status" value="1"/>
</dbReference>
<dbReference type="EMBL" id="JAMGBC010000001">
    <property type="protein sequence ID" value="MCL6677855.1"/>
    <property type="molecule type" value="Genomic_DNA"/>
</dbReference>
<dbReference type="Proteomes" id="UP001165343">
    <property type="component" value="Unassembled WGS sequence"/>
</dbReference>
<dbReference type="InterPro" id="IPR000086">
    <property type="entry name" value="NUDIX_hydrolase_dom"/>
</dbReference>
<feature type="domain" description="Nudix hydrolase" evidence="3">
    <location>
        <begin position="28"/>
        <end position="153"/>
    </location>
</feature>
<dbReference type="SUPFAM" id="SSF55811">
    <property type="entry name" value="Nudix"/>
    <property type="match status" value="1"/>
</dbReference>
<evidence type="ECO:0000313" key="5">
    <source>
        <dbReference type="Proteomes" id="UP001165343"/>
    </source>
</evidence>
<dbReference type="InterPro" id="IPR015797">
    <property type="entry name" value="NUDIX_hydrolase-like_dom_sf"/>
</dbReference>
<gene>
    <name evidence="4" type="ORF">LZ519_00755</name>
</gene>
<dbReference type="Pfam" id="PF00293">
    <property type="entry name" value="NUDIX"/>
    <property type="match status" value="1"/>
</dbReference>
<keyword evidence="2" id="KW-0378">Hydrolase</keyword>
<dbReference type="Gene3D" id="3.90.79.10">
    <property type="entry name" value="Nucleoside Triphosphate Pyrophosphohydrolase"/>
    <property type="match status" value="1"/>
</dbReference>
<reference evidence="4" key="1">
    <citation type="submission" date="2022-05" db="EMBL/GenBank/DDBJ databases">
        <authorList>
            <person name="Jo J.-H."/>
            <person name="Im W.-T."/>
        </authorList>
    </citation>
    <scope>NUCLEOTIDE SEQUENCE</scope>
    <source>
        <strain evidence="4">RG327</strain>
    </source>
</reference>
<dbReference type="InterPro" id="IPR020084">
    <property type="entry name" value="NUDIX_hydrolase_CS"/>
</dbReference>
<evidence type="ECO:0000259" key="3">
    <source>
        <dbReference type="PROSITE" id="PS51462"/>
    </source>
</evidence>